<evidence type="ECO:0000313" key="2">
    <source>
        <dbReference type="EMBL" id="MBM9466958.1"/>
    </source>
</evidence>
<proteinExistence type="predicted"/>
<accession>A0A939BVX1</accession>
<gene>
    <name evidence="2" type="ORF">JL106_06630</name>
</gene>
<dbReference type="Proteomes" id="UP000663792">
    <property type="component" value="Unassembled WGS sequence"/>
</dbReference>
<organism evidence="2 3">
    <name type="scientific">Nakamurella leprariae</name>
    <dbReference type="NCBI Taxonomy" id="2803911"/>
    <lineage>
        <taxon>Bacteria</taxon>
        <taxon>Bacillati</taxon>
        <taxon>Actinomycetota</taxon>
        <taxon>Actinomycetes</taxon>
        <taxon>Nakamurellales</taxon>
        <taxon>Nakamurellaceae</taxon>
        <taxon>Nakamurella</taxon>
    </lineage>
</organism>
<reference evidence="2" key="1">
    <citation type="submission" date="2021-01" db="EMBL/GenBank/DDBJ databases">
        <title>YIM 132084 draft genome.</title>
        <authorList>
            <person name="An D."/>
        </authorList>
    </citation>
    <scope>NUCLEOTIDE SEQUENCE</scope>
    <source>
        <strain evidence="2">YIM 132084</strain>
    </source>
</reference>
<evidence type="ECO:0000256" key="1">
    <source>
        <dbReference type="SAM" id="MobiDB-lite"/>
    </source>
</evidence>
<dbReference type="EMBL" id="JAERWK010000008">
    <property type="protein sequence ID" value="MBM9466958.1"/>
    <property type="molecule type" value="Genomic_DNA"/>
</dbReference>
<comment type="caution">
    <text evidence="2">The sequence shown here is derived from an EMBL/GenBank/DDBJ whole genome shotgun (WGS) entry which is preliminary data.</text>
</comment>
<evidence type="ECO:0000313" key="3">
    <source>
        <dbReference type="Proteomes" id="UP000663792"/>
    </source>
</evidence>
<keyword evidence="3" id="KW-1185">Reference proteome</keyword>
<name>A0A939BVX1_9ACTN</name>
<protein>
    <submittedName>
        <fullName evidence="2">Uncharacterized protein</fullName>
    </submittedName>
</protein>
<dbReference type="RefSeq" id="WP_205259892.1">
    <property type="nucleotide sequence ID" value="NZ_JAERWK010000008.1"/>
</dbReference>
<feature type="region of interest" description="Disordered" evidence="1">
    <location>
        <begin position="1"/>
        <end position="20"/>
    </location>
</feature>
<sequence>MAQELADDPIDRSIDTEGSERDERLLSRWWDILSIDHQAAAAAWLADLIVPVVPAQALKQTDADLARRVLEGLDDPGEGADELDGYRMSALLKDFLQWRTSWPRVRR</sequence>
<feature type="compositionally biased region" description="Basic and acidic residues" evidence="1">
    <location>
        <begin position="9"/>
        <end position="20"/>
    </location>
</feature>
<dbReference type="AlphaFoldDB" id="A0A939BVX1"/>